<dbReference type="SUPFAM" id="SSF52540">
    <property type="entry name" value="P-loop containing nucleoside triphosphate hydrolases"/>
    <property type="match status" value="1"/>
</dbReference>
<dbReference type="AlphaFoldDB" id="A0A6I3IHT1"/>
<evidence type="ECO:0000256" key="1">
    <source>
        <dbReference type="SAM" id="MobiDB-lite"/>
    </source>
</evidence>
<evidence type="ECO:0000313" key="3">
    <source>
        <dbReference type="EMBL" id="MTB73267.1"/>
    </source>
</evidence>
<dbReference type="InterPro" id="IPR027417">
    <property type="entry name" value="P-loop_NTPase"/>
</dbReference>
<dbReference type="InterPro" id="IPR041685">
    <property type="entry name" value="AAA_GajA/Old/RecF-like"/>
</dbReference>
<proteinExistence type="predicted"/>
<dbReference type="Proteomes" id="UP000431092">
    <property type="component" value="Unassembled WGS sequence"/>
</dbReference>
<dbReference type="Gene3D" id="3.40.50.300">
    <property type="entry name" value="P-loop containing nucleotide triphosphate hydrolases"/>
    <property type="match status" value="1"/>
</dbReference>
<protein>
    <submittedName>
        <fullName evidence="3">AAA family ATPase</fullName>
    </submittedName>
</protein>
<evidence type="ECO:0000259" key="2">
    <source>
        <dbReference type="Pfam" id="PF13175"/>
    </source>
</evidence>
<sequence length="91" mass="10237">MKLLKVAIRRYRSIEEMDAFEVEPDVTCLVGKNESGKTAVLQALNKSHSHDGASFDEGLDYPTTRTSERRKAEGKMKVTTLTYLLDDGDEQ</sequence>
<comment type="caution">
    <text evidence="3">The sequence shown here is derived from an EMBL/GenBank/DDBJ whole genome shotgun (WGS) entry which is preliminary data.</text>
</comment>
<accession>A0A6I3IHT1</accession>
<evidence type="ECO:0000313" key="4">
    <source>
        <dbReference type="Proteomes" id="UP000431092"/>
    </source>
</evidence>
<name>A0A6I3IHT1_9MICO</name>
<feature type="domain" description="Endonuclease GajA/Old nuclease/RecF-like AAA" evidence="2">
    <location>
        <begin position="1"/>
        <end position="46"/>
    </location>
</feature>
<gene>
    <name evidence="3" type="ORF">GGG17_15125</name>
</gene>
<dbReference type="EMBL" id="WLVL01000054">
    <property type="protein sequence ID" value="MTB73267.1"/>
    <property type="molecule type" value="Genomic_DNA"/>
</dbReference>
<dbReference type="Pfam" id="PF13175">
    <property type="entry name" value="AAA_15"/>
    <property type="match status" value="1"/>
</dbReference>
<reference evidence="3 4" key="1">
    <citation type="submission" date="2019-11" db="EMBL/GenBank/DDBJ databases">
        <title>Whole genome sequencing identifies a novel species of the genus Arsenicicoccus isolated from human blood.</title>
        <authorList>
            <person name="Jeong J.H."/>
            <person name="Kweon O.J."/>
            <person name="Kim H.R."/>
            <person name="Kim T.-H."/>
            <person name="Ha S.-M."/>
            <person name="Lee M.-K."/>
        </authorList>
    </citation>
    <scope>NUCLEOTIDE SEQUENCE [LARGE SCALE GENOMIC DNA]</scope>
    <source>
        <strain evidence="3 4">MKL-02</strain>
    </source>
</reference>
<organism evidence="3 4">
    <name type="scientific">Arsenicicoccus cauae</name>
    <dbReference type="NCBI Taxonomy" id="2663847"/>
    <lineage>
        <taxon>Bacteria</taxon>
        <taxon>Bacillati</taxon>
        <taxon>Actinomycetota</taxon>
        <taxon>Actinomycetes</taxon>
        <taxon>Micrococcales</taxon>
        <taxon>Intrasporangiaceae</taxon>
        <taxon>Arsenicicoccus</taxon>
    </lineage>
</organism>
<keyword evidence="4" id="KW-1185">Reference proteome</keyword>
<feature type="region of interest" description="Disordered" evidence="1">
    <location>
        <begin position="49"/>
        <end position="73"/>
    </location>
</feature>
<dbReference type="RefSeq" id="WP_154594530.1">
    <property type="nucleotide sequence ID" value="NZ_WLVL01000054.1"/>
</dbReference>